<dbReference type="PANTHER" id="PTHR41251">
    <property type="entry name" value="NON-HOMOLOGOUS END JOINING PROTEIN KU"/>
    <property type="match status" value="1"/>
</dbReference>
<evidence type="ECO:0000256" key="2">
    <source>
        <dbReference type="SAM" id="MobiDB-lite"/>
    </source>
</evidence>
<protein>
    <submittedName>
        <fullName evidence="3">Uncharacterized protein</fullName>
    </submittedName>
</protein>
<keyword evidence="1" id="KW-0233">DNA recombination</keyword>
<evidence type="ECO:0000313" key="3">
    <source>
        <dbReference type="EMBL" id="MFE5985746.1"/>
    </source>
</evidence>
<proteinExistence type="predicted"/>
<feature type="region of interest" description="Disordered" evidence="2">
    <location>
        <begin position="60"/>
        <end position="107"/>
    </location>
</feature>
<organism evidence="3 4">
    <name type="scientific">Streptomyces wedmorensis</name>
    <dbReference type="NCBI Taxonomy" id="43759"/>
    <lineage>
        <taxon>Bacteria</taxon>
        <taxon>Bacillati</taxon>
        <taxon>Actinomycetota</taxon>
        <taxon>Actinomycetes</taxon>
        <taxon>Kitasatosporales</taxon>
        <taxon>Streptomycetaceae</taxon>
        <taxon>Streptomyces</taxon>
    </lineage>
</organism>
<evidence type="ECO:0000256" key="1">
    <source>
        <dbReference type="ARBA" id="ARBA00023172"/>
    </source>
</evidence>
<dbReference type="InterPro" id="IPR009187">
    <property type="entry name" value="Prok_Ku"/>
</dbReference>
<name>A0ABW6J748_STRWE</name>
<keyword evidence="4" id="KW-1185">Reference proteome</keyword>
<accession>A0ABW6J748</accession>
<feature type="compositionally biased region" description="Basic and acidic residues" evidence="2">
    <location>
        <begin position="61"/>
        <end position="80"/>
    </location>
</feature>
<sequence>METMTVEHLADLDVTDHYTDALHKVIAAKAEHREPAPADGEEKAAAPVVDLMTALEASVAKAKEARGETADDAPVHEIPTKKAPAAKKAPAKKTAEKKPTSRRRKPA</sequence>
<dbReference type="PANTHER" id="PTHR41251:SF1">
    <property type="entry name" value="NON-HOMOLOGOUS END JOINING PROTEIN KU"/>
    <property type="match status" value="1"/>
</dbReference>
<gene>
    <name evidence="3" type="ORF">ACFQ63_39505</name>
</gene>
<dbReference type="RefSeq" id="WP_386255704.1">
    <property type="nucleotide sequence ID" value="NZ_JBHTRV010000063.1"/>
</dbReference>
<dbReference type="EMBL" id="JBHTRV010000063">
    <property type="protein sequence ID" value="MFE5985746.1"/>
    <property type="molecule type" value="Genomic_DNA"/>
</dbReference>
<comment type="caution">
    <text evidence="3">The sequence shown here is derived from an EMBL/GenBank/DDBJ whole genome shotgun (WGS) entry which is preliminary data.</text>
</comment>
<evidence type="ECO:0000313" key="4">
    <source>
        <dbReference type="Proteomes" id="UP001600424"/>
    </source>
</evidence>
<dbReference type="Proteomes" id="UP001600424">
    <property type="component" value="Unassembled WGS sequence"/>
</dbReference>
<reference evidence="3 4" key="1">
    <citation type="submission" date="2024-09" db="EMBL/GenBank/DDBJ databases">
        <title>The Natural Products Discovery Center: Release of the First 8490 Sequenced Strains for Exploring Actinobacteria Biosynthetic Diversity.</title>
        <authorList>
            <person name="Kalkreuter E."/>
            <person name="Kautsar S.A."/>
            <person name="Yang D."/>
            <person name="Bader C.D."/>
            <person name="Teijaro C.N."/>
            <person name="Fluegel L."/>
            <person name="Davis C.M."/>
            <person name="Simpson J.R."/>
            <person name="Lauterbach L."/>
            <person name="Steele A.D."/>
            <person name="Gui C."/>
            <person name="Meng S."/>
            <person name="Li G."/>
            <person name="Viehrig K."/>
            <person name="Ye F."/>
            <person name="Su P."/>
            <person name="Kiefer A.F."/>
            <person name="Nichols A."/>
            <person name="Cepeda A.J."/>
            <person name="Yan W."/>
            <person name="Fan B."/>
            <person name="Jiang Y."/>
            <person name="Adhikari A."/>
            <person name="Zheng C.-J."/>
            <person name="Schuster L."/>
            <person name="Cowan T.M."/>
            <person name="Smanski M.J."/>
            <person name="Chevrette M.G."/>
            <person name="De Carvalho L.P.S."/>
            <person name="Shen B."/>
        </authorList>
    </citation>
    <scope>NUCLEOTIDE SEQUENCE [LARGE SCALE GENOMIC DNA]</scope>
    <source>
        <strain evidence="3 4">NPDC056472</strain>
    </source>
</reference>